<reference evidence="6 7" key="1">
    <citation type="submission" date="2022-11" db="EMBL/GenBank/DDBJ databases">
        <title>Mycobacterium sp. nov.</title>
        <authorList>
            <person name="Papic B."/>
            <person name="Spicic S."/>
            <person name="Duvnjak S."/>
        </authorList>
    </citation>
    <scope>NUCLEOTIDE SEQUENCE [LARGE SCALE GENOMIC DNA]</scope>
    <source>
        <strain evidence="6 7">CVI_P4</strain>
    </source>
</reference>
<name>A0ABT3SA64_9MYCO</name>
<comment type="caution">
    <text evidence="6">The sequence shown here is derived from an EMBL/GenBank/DDBJ whole genome shotgun (WGS) entry which is preliminary data.</text>
</comment>
<sequence>MVVQDQPRRGRKPTLSREIVIEAALDLIDGEGLSALNLRKLAERMGISAMTPYHYFEDKAELLSSMVEYAMTPLANDLDPNLSSDKQIGAAMRDLHQILNRHPGVVDLIIAESDTLRLDEFRQSLIATLQKAGLTRGRSADVLRSLTSYTLGYTMLNRLRPQQPNRAAPPDSFDVGLEMIMRSLREELGSPSL</sequence>
<evidence type="ECO:0000256" key="4">
    <source>
        <dbReference type="PROSITE-ProRule" id="PRU00335"/>
    </source>
</evidence>
<dbReference type="InterPro" id="IPR001647">
    <property type="entry name" value="HTH_TetR"/>
</dbReference>
<dbReference type="EMBL" id="JAPJDO010000004">
    <property type="protein sequence ID" value="MCX2936395.1"/>
    <property type="molecule type" value="Genomic_DNA"/>
</dbReference>
<keyword evidence="7" id="KW-1185">Reference proteome</keyword>
<protein>
    <submittedName>
        <fullName evidence="6">TetR/AcrR family transcriptional regulator</fullName>
    </submittedName>
</protein>
<dbReference type="SUPFAM" id="SSF46689">
    <property type="entry name" value="Homeodomain-like"/>
    <property type="match status" value="1"/>
</dbReference>
<feature type="DNA-binding region" description="H-T-H motif" evidence="4">
    <location>
        <begin position="37"/>
        <end position="56"/>
    </location>
</feature>
<dbReference type="SUPFAM" id="SSF48498">
    <property type="entry name" value="Tetracyclin repressor-like, C-terminal domain"/>
    <property type="match status" value="1"/>
</dbReference>
<dbReference type="InterPro" id="IPR050109">
    <property type="entry name" value="HTH-type_TetR-like_transc_reg"/>
</dbReference>
<proteinExistence type="predicted"/>
<gene>
    <name evidence="6" type="ORF">ORI27_06780</name>
</gene>
<evidence type="ECO:0000256" key="3">
    <source>
        <dbReference type="ARBA" id="ARBA00023163"/>
    </source>
</evidence>
<dbReference type="PROSITE" id="PS50977">
    <property type="entry name" value="HTH_TETR_2"/>
    <property type="match status" value="1"/>
</dbReference>
<dbReference type="PRINTS" id="PR00455">
    <property type="entry name" value="HTHTETR"/>
</dbReference>
<evidence type="ECO:0000259" key="5">
    <source>
        <dbReference type="PROSITE" id="PS50977"/>
    </source>
</evidence>
<keyword evidence="1" id="KW-0805">Transcription regulation</keyword>
<dbReference type="PANTHER" id="PTHR30055">
    <property type="entry name" value="HTH-TYPE TRANSCRIPTIONAL REGULATOR RUTR"/>
    <property type="match status" value="1"/>
</dbReference>
<evidence type="ECO:0000256" key="1">
    <source>
        <dbReference type="ARBA" id="ARBA00023015"/>
    </source>
</evidence>
<organism evidence="6 7">
    <name type="scientific">Mycobacterium pinniadriaticum</name>
    <dbReference type="NCBI Taxonomy" id="2994102"/>
    <lineage>
        <taxon>Bacteria</taxon>
        <taxon>Bacillati</taxon>
        <taxon>Actinomycetota</taxon>
        <taxon>Actinomycetes</taxon>
        <taxon>Mycobacteriales</taxon>
        <taxon>Mycobacteriaceae</taxon>
        <taxon>Mycobacterium</taxon>
    </lineage>
</organism>
<evidence type="ECO:0000313" key="6">
    <source>
        <dbReference type="EMBL" id="MCX2936395.1"/>
    </source>
</evidence>
<keyword evidence="3" id="KW-0804">Transcription</keyword>
<evidence type="ECO:0000256" key="2">
    <source>
        <dbReference type="ARBA" id="ARBA00023125"/>
    </source>
</evidence>
<accession>A0ABT3SA64</accession>
<dbReference type="Pfam" id="PF00440">
    <property type="entry name" value="TetR_N"/>
    <property type="match status" value="1"/>
</dbReference>
<dbReference type="InterPro" id="IPR036271">
    <property type="entry name" value="Tet_transcr_reg_TetR-rel_C_sf"/>
</dbReference>
<keyword evidence="2 4" id="KW-0238">DNA-binding</keyword>
<evidence type="ECO:0000313" key="7">
    <source>
        <dbReference type="Proteomes" id="UP001300745"/>
    </source>
</evidence>
<feature type="domain" description="HTH tetR-type" evidence="5">
    <location>
        <begin position="14"/>
        <end position="74"/>
    </location>
</feature>
<dbReference type="PANTHER" id="PTHR30055:SF234">
    <property type="entry name" value="HTH-TYPE TRANSCRIPTIONAL REGULATOR BETI"/>
    <property type="match status" value="1"/>
</dbReference>
<dbReference type="RefSeq" id="WP_265995869.1">
    <property type="nucleotide sequence ID" value="NZ_JAPJDN010000004.1"/>
</dbReference>
<dbReference type="InterPro" id="IPR009057">
    <property type="entry name" value="Homeodomain-like_sf"/>
</dbReference>
<dbReference type="Proteomes" id="UP001300745">
    <property type="component" value="Unassembled WGS sequence"/>
</dbReference>
<dbReference type="Gene3D" id="1.10.357.10">
    <property type="entry name" value="Tetracycline Repressor, domain 2"/>
    <property type="match status" value="1"/>
</dbReference>